<keyword evidence="2" id="KW-0472">Membrane</keyword>
<sequence length="69" mass="7874">MKIQSPSRASPREREMPGISAGSSWRKWDLDVHTPESFRHNYTVRLFAAIIGALTTLHAYVLPWKTLGH</sequence>
<accession>A0A1W6L5W5</accession>
<evidence type="ECO:0000256" key="2">
    <source>
        <dbReference type="SAM" id="Phobius"/>
    </source>
</evidence>
<evidence type="ECO:0000313" key="4">
    <source>
        <dbReference type="Proteomes" id="UP000193427"/>
    </source>
</evidence>
<dbReference type="Proteomes" id="UP000193427">
    <property type="component" value="Chromosome"/>
</dbReference>
<keyword evidence="2" id="KW-0812">Transmembrane</keyword>
<dbReference type="EMBL" id="CP015118">
    <property type="protein sequence ID" value="ARN19577.1"/>
    <property type="molecule type" value="Genomic_DNA"/>
</dbReference>
<dbReference type="KEGG" id="rgu:A4W93_06420"/>
<organism evidence="3 4">
    <name type="scientific">Piscinibacter gummiphilus</name>
    <dbReference type="NCBI Taxonomy" id="946333"/>
    <lineage>
        <taxon>Bacteria</taxon>
        <taxon>Pseudomonadati</taxon>
        <taxon>Pseudomonadota</taxon>
        <taxon>Betaproteobacteria</taxon>
        <taxon>Burkholderiales</taxon>
        <taxon>Sphaerotilaceae</taxon>
        <taxon>Piscinibacter</taxon>
    </lineage>
</organism>
<gene>
    <name evidence="3" type="ORF">A4W93_06420</name>
</gene>
<protein>
    <submittedName>
        <fullName evidence="3">Uncharacterized protein</fullName>
    </submittedName>
</protein>
<evidence type="ECO:0000256" key="1">
    <source>
        <dbReference type="SAM" id="MobiDB-lite"/>
    </source>
</evidence>
<dbReference type="RefSeq" id="WP_085749838.1">
    <property type="nucleotide sequence ID" value="NZ_BSPR01000003.1"/>
</dbReference>
<name>A0A1W6L5W5_9BURK</name>
<keyword evidence="2" id="KW-1133">Transmembrane helix</keyword>
<feature type="transmembrane region" description="Helical" evidence="2">
    <location>
        <begin position="42"/>
        <end position="61"/>
    </location>
</feature>
<reference evidence="3 4" key="1">
    <citation type="submission" date="2016-04" db="EMBL/GenBank/DDBJ databases">
        <title>Complete genome sequence of natural rubber-degrading, novel Gram-negative bacterium, Rhizobacter gummiphilus strain NS21.</title>
        <authorList>
            <person name="Tabata M."/>
            <person name="Kasai D."/>
            <person name="Fukuda M."/>
        </authorList>
    </citation>
    <scope>NUCLEOTIDE SEQUENCE [LARGE SCALE GENOMIC DNA]</scope>
    <source>
        <strain evidence="3 4">NS21</strain>
    </source>
</reference>
<keyword evidence="4" id="KW-1185">Reference proteome</keyword>
<dbReference type="OrthoDB" id="9791620at2"/>
<evidence type="ECO:0000313" key="3">
    <source>
        <dbReference type="EMBL" id="ARN19577.1"/>
    </source>
</evidence>
<proteinExistence type="predicted"/>
<dbReference type="STRING" id="946333.A4W93_06420"/>
<dbReference type="AlphaFoldDB" id="A0A1W6L5W5"/>
<feature type="region of interest" description="Disordered" evidence="1">
    <location>
        <begin position="1"/>
        <end position="21"/>
    </location>
</feature>